<organism evidence="2">
    <name type="scientific">Clastoptera arizonana</name>
    <name type="common">Arizona spittle bug</name>
    <dbReference type="NCBI Taxonomy" id="38151"/>
    <lineage>
        <taxon>Eukaryota</taxon>
        <taxon>Metazoa</taxon>
        <taxon>Ecdysozoa</taxon>
        <taxon>Arthropoda</taxon>
        <taxon>Hexapoda</taxon>
        <taxon>Insecta</taxon>
        <taxon>Pterygota</taxon>
        <taxon>Neoptera</taxon>
        <taxon>Paraneoptera</taxon>
        <taxon>Hemiptera</taxon>
        <taxon>Auchenorrhyncha</taxon>
        <taxon>Cercopoidea</taxon>
        <taxon>Clastopteridae</taxon>
        <taxon>Clastoptera</taxon>
    </lineage>
</organism>
<sequence length="482" mass="55042">MLPSKGFFNSLSCPYYDYEDCDRPHCHYKHNKKEKEKKQNFALPYNSALQETTYRSGERKYQIPPNVTYKPTPIAELKKRHIPVMYTPTKSSSVVVKKKSSEDSRATPIYIPSPIVHKKPDISYNPTPSLSSKTDPQFEKTIPESDKKSLKEKDCISSYSPSVESNKNALSSSVLQSNLSKCVSVQNEKPKSEYSESVNNSVGNIANGHKIDCVKFNSISDDINLLQEILEEDVDLDLDEDIKSELNKENKVVTKNIQSGTKDKTEPFLVSPDSNQVNKSNKKRKRSSSDKSKHDSLDAKKSKCVDKEKKASEKTSSKDKKHSKSRSHHHKSSHSHNCCKKHCHSGKSSSSNKTTEKKTTEKNSTEKKSNEKTDHKSSKHKHKKSSSSRHKDEGKKHQTDEKKKSDRKRKNSDDRQHSSKKRTKRSSQSSGKLKCSVSFSLRRLLRVIISTGCNYKINGLGQFEFWWKMCKVNIIKHFFNFT</sequence>
<evidence type="ECO:0008006" key="3">
    <source>
        <dbReference type="Google" id="ProtNLM"/>
    </source>
</evidence>
<feature type="compositionally biased region" description="Basic residues" evidence="1">
    <location>
        <begin position="377"/>
        <end position="388"/>
    </location>
</feature>
<dbReference type="AlphaFoldDB" id="A0A1B6D1D1"/>
<feature type="compositionally biased region" description="Basic and acidic residues" evidence="1">
    <location>
        <begin position="389"/>
        <end position="404"/>
    </location>
</feature>
<gene>
    <name evidence="2" type="ORF">g.12065</name>
</gene>
<feature type="region of interest" description="Disordered" evidence="1">
    <location>
        <begin position="257"/>
        <end position="432"/>
    </location>
</feature>
<name>A0A1B6D1D1_9HEMI</name>
<feature type="region of interest" description="Disordered" evidence="1">
    <location>
        <begin position="117"/>
        <end position="150"/>
    </location>
</feature>
<feature type="compositionally biased region" description="Basic residues" evidence="1">
    <location>
        <begin position="319"/>
        <end position="345"/>
    </location>
</feature>
<dbReference type="EMBL" id="GEDC01017786">
    <property type="protein sequence ID" value="JAS19512.1"/>
    <property type="molecule type" value="Transcribed_RNA"/>
</dbReference>
<evidence type="ECO:0000256" key="1">
    <source>
        <dbReference type="SAM" id="MobiDB-lite"/>
    </source>
</evidence>
<accession>A0A1B6D1D1</accession>
<evidence type="ECO:0000313" key="2">
    <source>
        <dbReference type="EMBL" id="JAS19512.1"/>
    </source>
</evidence>
<protein>
    <recommendedName>
        <fullName evidence="3">C3H1-type domain-containing protein</fullName>
    </recommendedName>
</protein>
<feature type="compositionally biased region" description="Basic and acidic residues" evidence="1">
    <location>
        <begin position="287"/>
        <end position="318"/>
    </location>
</feature>
<feature type="compositionally biased region" description="Basic and acidic residues" evidence="1">
    <location>
        <begin position="354"/>
        <end position="376"/>
    </location>
</feature>
<proteinExistence type="predicted"/>
<feature type="compositionally biased region" description="Basic and acidic residues" evidence="1">
    <location>
        <begin position="136"/>
        <end position="150"/>
    </location>
</feature>
<feature type="compositionally biased region" description="Polar residues" evidence="1">
    <location>
        <begin position="124"/>
        <end position="135"/>
    </location>
</feature>
<reference evidence="2" key="1">
    <citation type="submission" date="2015-12" db="EMBL/GenBank/DDBJ databases">
        <title>De novo transcriptome assembly of four potential Pierce s Disease insect vectors from Arizona vineyards.</title>
        <authorList>
            <person name="Tassone E.E."/>
        </authorList>
    </citation>
    <scope>NUCLEOTIDE SEQUENCE</scope>
</reference>